<evidence type="ECO:0000313" key="3">
    <source>
        <dbReference type="WBParaSite" id="Hba_13601"/>
    </source>
</evidence>
<dbReference type="Pfam" id="PF21517">
    <property type="entry name" value="HTH_Tnp_Tc3_2_like"/>
    <property type="match status" value="1"/>
</dbReference>
<feature type="domain" description="Transposable element Tc3 transposase-like DNA-binding HTH" evidence="1">
    <location>
        <begin position="179"/>
        <end position="216"/>
    </location>
</feature>
<keyword evidence="2" id="KW-1185">Reference proteome</keyword>
<evidence type="ECO:0000259" key="1">
    <source>
        <dbReference type="Pfam" id="PF21517"/>
    </source>
</evidence>
<dbReference type="AlphaFoldDB" id="A0A1I7X7Q3"/>
<dbReference type="InterPro" id="IPR036397">
    <property type="entry name" value="RNaseH_sf"/>
</dbReference>
<sequence length="365" mass="41638">MSEDYNENILMTVTEERPRPVERLSLALREPDYNFVPVVFIVCVVGATMLVESELGLLYTVVSRIKGLIVHSGAPDCTRGHNSLRTKIYLMDHHNPSVYHSVVAEQLDRGDFLFLNILNCIFSFNKTGNYKIIKNLIKLINDTVNYRLRSRKAIMNFPCHQEGYGTKKSSGRPSKLNDREKREILRTAPNSTMNINEIRRTCGIDASKTTVWRILDKQVSTTDTRKGTTFMSLLKWDYKLIIWNLDGPDGYHSYSRNLRKETQHFSTGNFVGGTIVVWKEFSVTGLVLASLSNKIITKTWLEDNHVTTMGWPSSSPDVNPMENLWAILFETAKDLQSVICKAWNEVDESVIKNLVINRSGSCTDY</sequence>
<dbReference type="Gene3D" id="3.30.420.10">
    <property type="entry name" value="Ribonuclease H-like superfamily/Ribonuclease H"/>
    <property type="match status" value="1"/>
</dbReference>
<dbReference type="InterPro" id="IPR036388">
    <property type="entry name" value="WH-like_DNA-bd_sf"/>
</dbReference>
<organism evidence="2 3">
    <name type="scientific">Heterorhabditis bacteriophora</name>
    <name type="common">Entomopathogenic nematode worm</name>
    <dbReference type="NCBI Taxonomy" id="37862"/>
    <lineage>
        <taxon>Eukaryota</taxon>
        <taxon>Metazoa</taxon>
        <taxon>Ecdysozoa</taxon>
        <taxon>Nematoda</taxon>
        <taxon>Chromadorea</taxon>
        <taxon>Rhabditida</taxon>
        <taxon>Rhabditina</taxon>
        <taxon>Rhabditomorpha</taxon>
        <taxon>Strongyloidea</taxon>
        <taxon>Heterorhabditidae</taxon>
        <taxon>Heterorhabditis</taxon>
    </lineage>
</organism>
<dbReference type="InterPro" id="IPR048703">
    <property type="entry name" value="Tnp_Tc3-like_HTH"/>
</dbReference>
<dbReference type="Gene3D" id="1.10.10.10">
    <property type="entry name" value="Winged helix-like DNA-binding domain superfamily/Winged helix DNA-binding domain"/>
    <property type="match status" value="1"/>
</dbReference>
<accession>A0A1I7X7Q3</accession>
<dbReference type="WBParaSite" id="Hba_13601">
    <property type="protein sequence ID" value="Hba_13601"/>
    <property type="gene ID" value="Hba_13601"/>
</dbReference>
<evidence type="ECO:0000313" key="2">
    <source>
        <dbReference type="Proteomes" id="UP000095283"/>
    </source>
</evidence>
<reference evidence="3" key="1">
    <citation type="submission" date="2016-11" db="UniProtKB">
        <authorList>
            <consortium name="WormBaseParasite"/>
        </authorList>
    </citation>
    <scope>IDENTIFICATION</scope>
</reference>
<dbReference type="Proteomes" id="UP000095283">
    <property type="component" value="Unplaced"/>
</dbReference>
<dbReference type="GO" id="GO:0003676">
    <property type="term" value="F:nucleic acid binding"/>
    <property type="evidence" value="ECO:0007669"/>
    <property type="project" value="InterPro"/>
</dbReference>
<name>A0A1I7X7Q3_HETBA</name>
<proteinExistence type="predicted"/>
<protein>
    <submittedName>
        <fullName evidence="3">DDE_3 domain-containing protein</fullName>
    </submittedName>
</protein>